<name>A0AAV9HQ86_9PEZI</name>
<feature type="repeat" description="ANK" evidence="1">
    <location>
        <begin position="748"/>
        <end position="772"/>
    </location>
</feature>
<keyword evidence="1" id="KW-0040">ANK repeat</keyword>
<proteinExistence type="predicted"/>
<dbReference type="Proteomes" id="UP001321749">
    <property type="component" value="Unassembled WGS sequence"/>
</dbReference>
<dbReference type="AlphaFoldDB" id="A0AAV9HQ86"/>
<dbReference type="InterPro" id="IPR036770">
    <property type="entry name" value="Ankyrin_rpt-contain_sf"/>
</dbReference>
<dbReference type="PROSITE" id="PS50088">
    <property type="entry name" value="ANK_REPEAT"/>
    <property type="match status" value="1"/>
</dbReference>
<dbReference type="Pfam" id="PF12796">
    <property type="entry name" value="Ank_2"/>
    <property type="match status" value="2"/>
</dbReference>
<evidence type="ECO:0000313" key="4">
    <source>
        <dbReference type="Proteomes" id="UP001321749"/>
    </source>
</evidence>
<evidence type="ECO:0000259" key="2">
    <source>
        <dbReference type="Pfam" id="PF06985"/>
    </source>
</evidence>
<gene>
    <name evidence="3" type="ORF">QBC42DRAFT_202823</name>
</gene>
<dbReference type="EMBL" id="MU864984">
    <property type="protein sequence ID" value="KAK4461758.1"/>
    <property type="molecule type" value="Genomic_DNA"/>
</dbReference>
<dbReference type="Gene3D" id="1.25.40.20">
    <property type="entry name" value="Ankyrin repeat-containing domain"/>
    <property type="match status" value="3"/>
</dbReference>
<protein>
    <recommendedName>
        <fullName evidence="2">Heterokaryon incompatibility domain-containing protein</fullName>
    </recommendedName>
</protein>
<accession>A0AAV9HQ86</accession>
<reference evidence="3" key="2">
    <citation type="submission" date="2023-06" db="EMBL/GenBank/DDBJ databases">
        <authorList>
            <consortium name="Lawrence Berkeley National Laboratory"/>
            <person name="Mondo S.J."/>
            <person name="Hensen N."/>
            <person name="Bonometti L."/>
            <person name="Westerberg I."/>
            <person name="Brannstrom I.O."/>
            <person name="Guillou S."/>
            <person name="Cros-Aarteil S."/>
            <person name="Calhoun S."/>
            <person name="Haridas S."/>
            <person name="Kuo A."/>
            <person name="Pangilinan J."/>
            <person name="Riley R."/>
            <person name="Labutti K."/>
            <person name="Andreopoulos B."/>
            <person name="Lipzen A."/>
            <person name="Chen C."/>
            <person name="Yanf M."/>
            <person name="Daum C."/>
            <person name="Ng V."/>
            <person name="Clum A."/>
            <person name="Steindorff A."/>
            <person name="Ohm R."/>
            <person name="Martin F."/>
            <person name="Silar P."/>
            <person name="Natvig D."/>
            <person name="Lalanne C."/>
            <person name="Gautier V."/>
            <person name="Ament-Velasquez S.L."/>
            <person name="Kruys A."/>
            <person name="Hutchinson M.I."/>
            <person name="Powell A.J."/>
            <person name="Barry K."/>
            <person name="Miller A.N."/>
            <person name="Grigoriev I.V."/>
            <person name="Debuchy R."/>
            <person name="Gladieux P."/>
            <person name="Thoren M.H."/>
            <person name="Johannesson H."/>
        </authorList>
    </citation>
    <scope>NUCLEOTIDE SEQUENCE</scope>
    <source>
        <strain evidence="3">PSN324</strain>
    </source>
</reference>
<dbReference type="SMART" id="SM00248">
    <property type="entry name" value="ANK"/>
    <property type="match status" value="6"/>
</dbReference>
<evidence type="ECO:0000313" key="3">
    <source>
        <dbReference type="EMBL" id="KAK4461758.1"/>
    </source>
</evidence>
<dbReference type="InterPro" id="IPR052895">
    <property type="entry name" value="HetReg/Transcr_Mod"/>
</dbReference>
<dbReference type="PANTHER" id="PTHR24148">
    <property type="entry name" value="ANKYRIN REPEAT DOMAIN-CONTAINING PROTEIN 39 HOMOLOG-RELATED"/>
    <property type="match status" value="1"/>
</dbReference>
<feature type="domain" description="Heterokaryon incompatibility" evidence="2">
    <location>
        <begin position="53"/>
        <end position="224"/>
    </location>
</feature>
<organism evidence="3 4">
    <name type="scientific">Cladorrhinum samala</name>
    <dbReference type="NCBI Taxonomy" id="585594"/>
    <lineage>
        <taxon>Eukaryota</taxon>
        <taxon>Fungi</taxon>
        <taxon>Dikarya</taxon>
        <taxon>Ascomycota</taxon>
        <taxon>Pezizomycotina</taxon>
        <taxon>Sordariomycetes</taxon>
        <taxon>Sordariomycetidae</taxon>
        <taxon>Sordariales</taxon>
        <taxon>Podosporaceae</taxon>
        <taxon>Cladorrhinum</taxon>
    </lineage>
</organism>
<comment type="caution">
    <text evidence="3">The sequence shown here is derived from an EMBL/GenBank/DDBJ whole genome shotgun (WGS) entry which is preliminary data.</text>
</comment>
<dbReference type="PANTHER" id="PTHR24148:SF78">
    <property type="entry name" value="HETEROKARYON INCOMPATIBILITY DOMAIN-CONTAINING PROTEIN"/>
    <property type="match status" value="1"/>
</dbReference>
<dbReference type="PROSITE" id="PS50297">
    <property type="entry name" value="ANK_REP_REGION"/>
    <property type="match status" value="1"/>
</dbReference>
<dbReference type="SUPFAM" id="SSF48403">
    <property type="entry name" value="Ankyrin repeat"/>
    <property type="match status" value="2"/>
</dbReference>
<sequence length="1001" mass="113517">MTIPQYKYKRLSPGSTRLLRILPAHPDKLPGNAPIRCQLFECPLLSADKTRPYEALSYVWGPQSSNPQFITLVENDNDNDSDNGEERHCRFPVGESLHAALKALRDPFIERVVWIDAICINQGDNDEKSEQVGFMARIYARAGGGVIIWLGEDDDEGRAGRGLDVIEWFANTSEEEEGWETESQFGLRNKDENPVVELLGGEDRKAVVELLGRAWFKRIWVLQEAAAARHVVVKCGEKEISGHAFSTGLERTVSDTQDWDLRDLEKLIQSTIHLIQGAGLRPRREKSTSSRYYLRLSPLCRLVNMYQHREATYRPDKIFALLGMSSDDPGAAGFLPDYGIPWEEVIRRFVRCILGSDRVLVTGWDDSDIVVMRGKGCVLGTVMQGQKRRREQDDAGGSLAIDWIEHAWLGLSDNPLELYTSIDDVREGDVLYLPQGASVPLIIRAFRDYAVVVRIVDRMPGHMKPVPDGFEWPDNCLVLWDWGLATYSHPERFMDSRAPGSIKTELEGDLSKAIRLVQTLLLKCPPSITEGWWSRQHLGNEIDHYVTVGPNEPEMELLGICDRILPPVDNSSAEDYELLWKLLAKPSSHEIHWPIYRSPLWLAASTGRRDVVERILDVSKATGFWELRLAAARTDEAVVNLLLDTGKVDLMMEDEEGKTAAFYAMAKYQPDKDGSSSWLYNHERVANYWCYSNDRDAQSRIFHRFMATNKTVGEVVLQKGLEYEIMKGETIVSLAEQYELDLGIKNKHGQTLLMLAARYGNEYLVRHLLASGHGSLSDRDHEGRTPVMLACLGLNRKMVSLLADAGQSSLNINARDNKGETAVVIAAGRNTDTYSRLIVNDLINRGGTDLDARDESGRTLLMLAASRGWGDTVKDLVQNHRVDLNAVDLEGRTALMHAIKRSAYQEDSAMAALDFLLRHEEVDVEIRDVNGESALTLMQEVIKEERRYKYRIINEYTIETDTTQEDTTEHEDLDTRKRLFRYMKPMWALHKDYMDTLSLYI</sequence>
<dbReference type="Pfam" id="PF06985">
    <property type="entry name" value="HET"/>
    <property type="match status" value="1"/>
</dbReference>
<dbReference type="InterPro" id="IPR002110">
    <property type="entry name" value="Ankyrin_rpt"/>
</dbReference>
<evidence type="ECO:0000256" key="1">
    <source>
        <dbReference type="PROSITE-ProRule" id="PRU00023"/>
    </source>
</evidence>
<keyword evidence="4" id="KW-1185">Reference proteome</keyword>
<reference evidence="3" key="1">
    <citation type="journal article" date="2023" name="Mol. Phylogenet. Evol.">
        <title>Genome-scale phylogeny and comparative genomics of the fungal order Sordariales.</title>
        <authorList>
            <person name="Hensen N."/>
            <person name="Bonometti L."/>
            <person name="Westerberg I."/>
            <person name="Brannstrom I.O."/>
            <person name="Guillou S."/>
            <person name="Cros-Aarteil S."/>
            <person name="Calhoun S."/>
            <person name="Haridas S."/>
            <person name="Kuo A."/>
            <person name="Mondo S."/>
            <person name="Pangilinan J."/>
            <person name="Riley R."/>
            <person name="LaButti K."/>
            <person name="Andreopoulos B."/>
            <person name="Lipzen A."/>
            <person name="Chen C."/>
            <person name="Yan M."/>
            <person name="Daum C."/>
            <person name="Ng V."/>
            <person name="Clum A."/>
            <person name="Steindorff A."/>
            <person name="Ohm R.A."/>
            <person name="Martin F."/>
            <person name="Silar P."/>
            <person name="Natvig D.O."/>
            <person name="Lalanne C."/>
            <person name="Gautier V."/>
            <person name="Ament-Velasquez S.L."/>
            <person name="Kruys A."/>
            <person name="Hutchinson M.I."/>
            <person name="Powell A.J."/>
            <person name="Barry K."/>
            <person name="Miller A.N."/>
            <person name="Grigoriev I.V."/>
            <person name="Debuchy R."/>
            <person name="Gladieux P."/>
            <person name="Hiltunen Thoren M."/>
            <person name="Johannesson H."/>
        </authorList>
    </citation>
    <scope>NUCLEOTIDE SEQUENCE</scope>
    <source>
        <strain evidence="3">PSN324</strain>
    </source>
</reference>
<dbReference type="InterPro" id="IPR010730">
    <property type="entry name" value="HET"/>
</dbReference>